<dbReference type="Proteomes" id="UP001162480">
    <property type="component" value="Chromosome 9"/>
</dbReference>
<accession>A0AA36B4J9</accession>
<keyword evidence="3" id="KW-1185">Reference proteome</keyword>
<protein>
    <recommendedName>
        <fullName evidence="1">Reverse transcriptase domain-containing protein</fullName>
    </recommendedName>
</protein>
<name>A0AA36B4J9_OCTVU</name>
<evidence type="ECO:0000313" key="3">
    <source>
        <dbReference type="Proteomes" id="UP001162480"/>
    </source>
</evidence>
<dbReference type="PROSITE" id="PS50878">
    <property type="entry name" value="RT_POL"/>
    <property type="match status" value="1"/>
</dbReference>
<evidence type="ECO:0000259" key="1">
    <source>
        <dbReference type="PROSITE" id="PS50878"/>
    </source>
</evidence>
<evidence type="ECO:0000313" key="2">
    <source>
        <dbReference type="EMBL" id="CAI9727801.1"/>
    </source>
</evidence>
<gene>
    <name evidence="2" type="ORF">OCTVUL_1B020534</name>
</gene>
<dbReference type="Pfam" id="PF00078">
    <property type="entry name" value="RVT_1"/>
    <property type="match status" value="1"/>
</dbReference>
<feature type="domain" description="Reverse transcriptase" evidence="1">
    <location>
        <begin position="1"/>
        <end position="172"/>
    </location>
</feature>
<dbReference type="EMBL" id="OX597822">
    <property type="protein sequence ID" value="CAI9727801.1"/>
    <property type="molecule type" value="Genomic_DNA"/>
</dbReference>
<proteinExistence type="predicted"/>
<dbReference type="PANTHER" id="PTHR33332">
    <property type="entry name" value="REVERSE TRANSCRIPTASE DOMAIN-CONTAINING PROTEIN"/>
    <property type="match status" value="1"/>
</dbReference>
<reference evidence="2" key="1">
    <citation type="submission" date="2023-08" db="EMBL/GenBank/DDBJ databases">
        <authorList>
            <person name="Alioto T."/>
            <person name="Alioto T."/>
            <person name="Gomez Garrido J."/>
        </authorList>
    </citation>
    <scope>NUCLEOTIDE SEQUENCE</scope>
</reference>
<sequence>MEPSCGQQVQASKLDLRTVQADGGALSTCGEMTYFNQEQHGFTKGRSCVTQLLDVIDISSEALDAEGEVDATFMYYLKAFDSVPHRRLVAKVEAHGIKGNVLQWIQYFLSHRSQRVCVNAVKSEREEVKGGIPQGSVIGPILFLMYRNDLPRHVQSHVTKTTQRSSQRMTLM</sequence>
<organism evidence="2 3">
    <name type="scientific">Octopus vulgaris</name>
    <name type="common">Common octopus</name>
    <dbReference type="NCBI Taxonomy" id="6645"/>
    <lineage>
        <taxon>Eukaryota</taxon>
        <taxon>Metazoa</taxon>
        <taxon>Spiralia</taxon>
        <taxon>Lophotrochozoa</taxon>
        <taxon>Mollusca</taxon>
        <taxon>Cephalopoda</taxon>
        <taxon>Coleoidea</taxon>
        <taxon>Octopodiformes</taxon>
        <taxon>Octopoda</taxon>
        <taxon>Incirrata</taxon>
        <taxon>Octopodidae</taxon>
        <taxon>Octopus</taxon>
    </lineage>
</organism>
<dbReference type="AlphaFoldDB" id="A0AA36B4J9"/>
<dbReference type="InterPro" id="IPR000477">
    <property type="entry name" value="RT_dom"/>
</dbReference>